<evidence type="ECO:0000259" key="7">
    <source>
        <dbReference type="Pfam" id="PF00892"/>
    </source>
</evidence>
<sequence length="314" mass="33621">MASYSLNPALDAPHPIFSNRSLVFALATLCCLFWGSSYPAIKGGYALFEVVRGDIPSTLLFAGWRFTLAGLVLLAFARIGGASLRLSRRHWQGVVSLGLGQTTVHYVFFYVGLANTTGVKSSVLNGAVSFFGVFLAHFFVQGERVTLAKVVGCIVGFLGVLAVNFNPELLDLSFTLLGEGFVLIAAFIMAAGMVHGKSISRTLDSTVMTGYQLFIGGSVLLFAGTVSGGHLAALTPASAALMAFLVFNSSVALSLWSVLLKYNGVGMISVFNFLVPIFGALLSAWFLNESVLEWKNLLALLLVCSGIWLVNRRR</sequence>
<feature type="domain" description="EamA" evidence="7">
    <location>
        <begin position="177"/>
        <end position="311"/>
    </location>
</feature>
<feature type="transmembrane region" description="Helical" evidence="6">
    <location>
        <begin position="123"/>
        <end position="140"/>
    </location>
</feature>
<feature type="domain" description="EamA" evidence="7">
    <location>
        <begin position="25"/>
        <end position="164"/>
    </location>
</feature>
<dbReference type="EMBL" id="FNCY01000018">
    <property type="protein sequence ID" value="SDI40021.1"/>
    <property type="molecule type" value="Genomic_DNA"/>
</dbReference>
<feature type="transmembrane region" description="Helical" evidence="6">
    <location>
        <begin position="61"/>
        <end position="79"/>
    </location>
</feature>
<reference evidence="8 9" key="1">
    <citation type="submission" date="2016-10" db="EMBL/GenBank/DDBJ databases">
        <authorList>
            <person name="de Groot N.N."/>
        </authorList>
    </citation>
    <scope>NUCLEOTIDE SEQUENCE [LARGE SCALE GENOMIC DNA]</scope>
    <source>
        <strain evidence="8 9">DSM 5885</strain>
    </source>
</reference>
<evidence type="ECO:0000256" key="2">
    <source>
        <dbReference type="ARBA" id="ARBA00022475"/>
    </source>
</evidence>
<feature type="transmembrane region" description="Helical" evidence="6">
    <location>
        <begin position="21"/>
        <end position="41"/>
    </location>
</feature>
<feature type="transmembrane region" description="Helical" evidence="6">
    <location>
        <begin position="91"/>
        <end position="111"/>
    </location>
</feature>
<dbReference type="GO" id="GO:0005886">
    <property type="term" value="C:plasma membrane"/>
    <property type="evidence" value="ECO:0007669"/>
    <property type="project" value="UniProtKB-SubCell"/>
</dbReference>
<dbReference type="InterPro" id="IPR037185">
    <property type="entry name" value="EmrE-like"/>
</dbReference>
<dbReference type="InterPro" id="IPR000620">
    <property type="entry name" value="EamA_dom"/>
</dbReference>
<proteinExistence type="predicted"/>
<keyword evidence="5 6" id="KW-0472">Membrane</keyword>
<dbReference type="Pfam" id="PF00892">
    <property type="entry name" value="EamA"/>
    <property type="match status" value="2"/>
</dbReference>
<evidence type="ECO:0000256" key="4">
    <source>
        <dbReference type="ARBA" id="ARBA00022989"/>
    </source>
</evidence>
<name>A0A1G8K9C3_9RHOO</name>
<keyword evidence="9" id="KW-1185">Reference proteome</keyword>
<dbReference type="Proteomes" id="UP000198607">
    <property type="component" value="Unassembled WGS sequence"/>
</dbReference>
<evidence type="ECO:0000256" key="3">
    <source>
        <dbReference type="ARBA" id="ARBA00022692"/>
    </source>
</evidence>
<dbReference type="PANTHER" id="PTHR32322">
    <property type="entry name" value="INNER MEMBRANE TRANSPORTER"/>
    <property type="match status" value="1"/>
</dbReference>
<feature type="transmembrane region" description="Helical" evidence="6">
    <location>
        <begin position="213"/>
        <end position="233"/>
    </location>
</feature>
<dbReference type="STRING" id="83767.SAMN05660652_03352"/>
<feature type="transmembrane region" description="Helical" evidence="6">
    <location>
        <begin position="239"/>
        <end position="260"/>
    </location>
</feature>
<comment type="subcellular location">
    <subcellularLocation>
        <location evidence="1">Cell membrane</location>
        <topology evidence="1">Multi-pass membrane protein</topology>
    </subcellularLocation>
</comment>
<evidence type="ECO:0000256" key="5">
    <source>
        <dbReference type="ARBA" id="ARBA00023136"/>
    </source>
</evidence>
<evidence type="ECO:0000256" key="6">
    <source>
        <dbReference type="SAM" id="Phobius"/>
    </source>
</evidence>
<evidence type="ECO:0000256" key="1">
    <source>
        <dbReference type="ARBA" id="ARBA00004651"/>
    </source>
</evidence>
<keyword evidence="3 6" id="KW-0812">Transmembrane</keyword>
<protein>
    <submittedName>
        <fullName evidence="8">Permease of the drug/metabolite transporter (DMT) superfamily</fullName>
    </submittedName>
</protein>
<feature type="transmembrane region" description="Helical" evidence="6">
    <location>
        <begin position="172"/>
        <end position="192"/>
    </location>
</feature>
<dbReference type="AlphaFoldDB" id="A0A1G8K9C3"/>
<dbReference type="PANTHER" id="PTHR32322:SF18">
    <property type="entry name" value="S-ADENOSYLMETHIONINE_S-ADENOSYLHOMOCYSTEINE TRANSPORTER"/>
    <property type="match status" value="1"/>
</dbReference>
<dbReference type="OrthoDB" id="3190463at2"/>
<dbReference type="SUPFAM" id="SSF103481">
    <property type="entry name" value="Multidrug resistance efflux transporter EmrE"/>
    <property type="match status" value="2"/>
</dbReference>
<organism evidence="8 9">
    <name type="scientific">Propionivibrio dicarboxylicus</name>
    <dbReference type="NCBI Taxonomy" id="83767"/>
    <lineage>
        <taxon>Bacteria</taxon>
        <taxon>Pseudomonadati</taxon>
        <taxon>Pseudomonadota</taxon>
        <taxon>Betaproteobacteria</taxon>
        <taxon>Rhodocyclales</taxon>
        <taxon>Rhodocyclaceae</taxon>
        <taxon>Propionivibrio</taxon>
    </lineage>
</organism>
<keyword evidence="4 6" id="KW-1133">Transmembrane helix</keyword>
<dbReference type="InterPro" id="IPR050638">
    <property type="entry name" value="AA-Vitamin_Transporters"/>
</dbReference>
<feature type="transmembrane region" description="Helical" evidence="6">
    <location>
        <begin position="147"/>
        <end position="166"/>
    </location>
</feature>
<feature type="transmembrane region" description="Helical" evidence="6">
    <location>
        <begin position="294"/>
        <end position="311"/>
    </location>
</feature>
<gene>
    <name evidence="8" type="ORF">SAMN05660652_03352</name>
</gene>
<evidence type="ECO:0000313" key="9">
    <source>
        <dbReference type="Proteomes" id="UP000198607"/>
    </source>
</evidence>
<feature type="transmembrane region" description="Helical" evidence="6">
    <location>
        <begin position="267"/>
        <end position="288"/>
    </location>
</feature>
<keyword evidence="2" id="KW-1003">Cell membrane</keyword>
<accession>A0A1G8K9C3</accession>
<evidence type="ECO:0000313" key="8">
    <source>
        <dbReference type="EMBL" id="SDI40021.1"/>
    </source>
</evidence>